<feature type="compositionally biased region" description="Polar residues" evidence="1">
    <location>
        <begin position="8"/>
        <end position="28"/>
    </location>
</feature>
<dbReference type="Proteomes" id="UP000250235">
    <property type="component" value="Unassembled WGS sequence"/>
</dbReference>
<reference evidence="2 3" key="1">
    <citation type="journal article" date="2015" name="Proc. Natl. Acad. Sci. U.S.A.">
        <title>The resurrection genome of Boea hygrometrica: A blueprint for survival of dehydration.</title>
        <authorList>
            <person name="Xiao L."/>
            <person name="Yang G."/>
            <person name="Zhang L."/>
            <person name="Yang X."/>
            <person name="Zhao S."/>
            <person name="Ji Z."/>
            <person name="Zhou Q."/>
            <person name="Hu M."/>
            <person name="Wang Y."/>
            <person name="Chen M."/>
            <person name="Xu Y."/>
            <person name="Jin H."/>
            <person name="Xiao X."/>
            <person name="Hu G."/>
            <person name="Bao F."/>
            <person name="Hu Y."/>
            <person name="Wan P."/>
            <person name="Li L."/>
            <person name="Deng X."/>
            <person name="Kuang T."/>
            <person name="Xiang C."/>
            <person name="Zhu J.K."/>
            <person name="Oliver M.J."/>
            <person name="He Y."/>
        </authorList>
    </citation>
    <scope>NUCLEOTIDE SEQUENCE [LARGE SCALE GENOMIC DNA]</scope>
    <source>
        <strain evidence="3">cv. XS01</strain>
    </source>
</reference>
<name>A0A2Z7DE26_9LAMI</name>
<keyword evidence="3" id="KW-1185">Reference proteome</keyword>
<sequence>MPPKRTRAQGTGETSNTESTAQGSENPNLTAAQIAQLVAATMEQILANRPEAHPQPDQQAEEIRKLRITRRFDLYRPSAHTQSHKPHLYELLDSLTSHADVAAGYK</sequence>
<accession>A0A2Z7DE26</accession>
<protein>
    <submittedName>
        <fullName evidence="2">Uncharacterized protein</fullName>
    </submittedName>
</protein>
<dbReference type="EMBL" id="KQ986884">
    <property type="protein sequence ID" value="KZV58068.1"/>
    <property type="molecule type" value="Genomic_DNA"/>
</dbReference>
<gene>
    <name evidence="2" type="ORF">F511_42441</name>
</gene>
<evidence type="ECO:0000313" key="2">
    <source>
        <dbReference type="EMBL" id="KZV58068.1"/>
    </source>
</evidence>
<proteinExistence type="predicted"/>
<dbReference type="AlphaFoldDB" id="A0A2Z7DE26"/>
<evidence type="ECO:0000313" key="3">
    <source>
        <dbReference type="Proteomes" id="UP000250235"/>
    </source>
</evidence>
<evidence type="ECO:0000256" key="1">
    <source>
        <dbReference type="SAM" id="MobiDB-lite"/>
    </source>
</evidence>
<feature type="region of interest" description="Disordered" evidence="1">
    <location>
        <begin position="1"/>
        <end position="28"/>
    </location>
</feature>
<organism evidence="2 3">
    <name type="scientific">Dorcoceras hygrometricum</name>
    <dbReference type="NCBI Taxonomy" id="472368"/>
    <lineage>
        <taxon>Eukaryota</taxon>
        <taxon>Viridiplantae</taxon>
        <taxon>Streptophyta</taxon>
        <taxon>Embryophyta</taxon>
        <taxon>Tracheophyta</taxon>
        <taxon>Spermatophyta</taxon>
        <taxon>Magnoliopsida</taxon>
        <taxon>eudicotyledons</taxon>
        <taxon>Gunneridae</taxon>
        <taxon>Pentapetalae</taxon>
        <taxon>asterids</taxon>
        <taxon>lamiids</taxon>
        <taxon>Lamiales</taxon>
        <taxon>Gesneriaceae</taxon>
        <taxon>Didymocarpoideae</taxon>
        <taxon>Trichosporeae</taxon>
        <taxon>Loxocarpinae</taxon>
        <taxon>Dorcoceras</taxon>
    </lineage>
</organism>